<accession>A0A059ZRD8</accession>
<dbReference type="InterPro" id="IPR017961">
    <property type="entry name" value="DNA_pol_Y-fam_little_finger"/>
</dbReference>
<dbReference type="InterPro" id="IPR043128">
    <property type="entry name" value="Rev_trsase/Diguanyl_cyclase"/>
</dbReference>
<evidence type="ECO:0000256" key="1">
    <source>
        <dbReference type="ARBA" id="ARBA00010945"/>
    </source>
</evidence>
<reference evidence="7 8" key="1">
    <citation type="journal article" date="2009" name="J. Bacteriol.">
        <title>Draft genome sequence of the extremely acidophilic bacterium Acidithiobacillus caldus ATCC 51756 reveals metabolic versatility in the genus Acidithiobacillus.</title>
        <authorList>
            <person name="Valdes J."/>
            <person name="Quatrini R."/>
            <person name="Hallberg K."/>
            <person name="Dopson M."/>
            <person name="Valenzuela P.D."/>
            <person name="Holmes D.S."/>
        </authorList>
    </citation>
    <scope>NUCLEOTIDE SEQUENCE [LARGE SCALE GENOMIC DNA]</scope>
    <source>
        <strain evidence="8">ATCC 51756 / DSM 8584 / KU</strain>
    </source>
</reference>
<dbReference type="KEGG" id="acz:Acaty_c0227"/>
<evidence type="ECO:0000259" key="6">
    <source>
        <dbReference type="PROSITE" id="PS50173"/>
    </source>
</evidence>
<evidence type="ECO:0000313" key="7">
    <source>
        <dbReference type="EMBL" id="AIA54118.1"/>
    </source>
</evidence>
<dbReference type="InterPro" id="IPR025188">
    <property type="entry name" value="DUF4113"/>
</dbReference>
<dbReference type="PROSITE" id="PS50173">
    <property type="entry name" value="UMUC"/>
    <property type="match status" value="1"/>
</dbReference>
<organism evidence="7 8">
    <name type="scientific">Acidithiobacillus caldus (strain ATCC 51756 / DSM 8584 / KU)</name>
    <dbReference type="NCBI Taxonomy" id="637389"/>
    <lineage>
        <taxon>Bacteria</taxon>
        <taxon>Pseudomonadati</taxon>
        <taxon>Pseudomonadota</taxon>
        <taxon>Acidithiobacillia</taxon>
        <taxon>Acidithiobacillales</taxon>
        <taxon>Acidithiobacillaceae</taxon>
        <taxon>Acidithiobacillus</taxon>
    </lineage>
</organism>
<evidence type="ECO:0000256" key="2">
    <source>
        <dbReference type="ARBA" id="ARBA00022763"/>
    </source>
</evidence>
<dbReference type="GO" id="GO:0006281">
    <property type="term" value="P:DNA repair"/>
    <property type="evidence" value="ECO:0007669"/>
    <property type="project" value="UniProtKB-KW"/>
</dbReference>
<dbReference type="GO" id="GO:0005829">
    <property type="term" value="C:cytosol"/>
    <property type="evidence" value="ECO:0007669"/>
    <property type="project" value="TreeGrafter"/>
</dbReference>
<dbReference type="GO" id="GO:0003887">
    <property type="term" value="F:DNA-directed DNA polymerase activity"/>
    <property type="evidence" value="ECO:0007669"/>
    <property type="project" value="TreeGrafter"/>
</dbReference>
<dbReference type="Gene3D" id="1.10.150.20">
    <property type="entry name" value="5' to 3' exonuclease, C-terminal subdomain"/>
    <property type="match status" value="1"/>
</dbReference>
<keyword evidence="3" id="KW-0741">SOS mutagenesis</keyword>
<keyword evidence="5" id="KW-0742">SOS response</keyword>
<dbReference type="HOGENOM" id="CLU_012348_3_0_6"/>
<dbReference type="GO" id="GO:0003684">
    <property type="term" value="F:damaged DNA binding"/>
    <property type="evidence" value="ECO:0007669"/>
    <property type="project" value="InterPro"/>
</dbReference>
<dbReference type="Pfam" id="PF00817">
    <property type="entry name" value="IMS"/>
    <property type="match status" value="1"/>
</dbReference>
<gene>
    <name evidence="7" type="ORF">Acaty_c0227</name>
</gene>
<comment type="similarity">
    <text evidence="1">Belongs to the DNA polymerase type-Y family.</text>
</comment>
<evidence type="ECO:0000313" key="8">
    <source>
        <dbReference type="Proteomes" id="UP000005522"/>
    </source>
</evidence>
<evidence type="ECO:0000256" key="3">
    <source>
        <dbReference type="ARBA" id="ARBA00023199"/>
    </source>
</evidence>
<name>A0A059ZRD8_ACICK</name>
<dbReference type="GO" id="GO:0042276">
    <property type="term" value="P:error-prone translesion synthesis"/>
    <property type="evidence" value="ECO:0007669"/>
    <property type="project" value="TreeGrafter"/>
</dbReference>
<dbReference type="SUPFAM" id="SSF56672">
    <property type="entry name" value="DNA/RNA polymerases"/>
    <property type="match status" value="1"/>
</dbReference>
<dbReference type="RefSeq" id="WP_004870132.1">
    <property type="nucleotide sequence ID" value="NZ_CP005986.1"/>
</dbReference>
<dbReference type="InterPro" id="IPR043502">
    <property type="entry name" value="DNA/RNA_pol_sf"/>
</dbReference>
<sequence length="424" mass="47557">MTLALVDANNFYVSCERLFQPRLEGKPVVVLSNNDGCAVARSNEAKALGVTMGAPYFQWEKLAKQHGIVVLSSNYALYGELSARLMRLLGNQAVGQEIYSIDESFLEVPVADAEADSWAQHLRQQIRRQLGLPVCVGVAPTKTLAKVCNHWAKKERTAEGVCIWGDLDPQQRRQWFHETPVGDLWGVGRRLAARLEAQGVQSAGDLARTDSRWLRQHYGVALARMQQELRGVPCLSLEEVSPPRQQIQCSRSFGRAVTEFSDVLESLSLHTQRGIEKLHEQALWAGSVQVMVRSSPFREGFYSGTAHRRLPEPSRDYRVLWEAVRSAAAEAFQPGVSYQKSGILLFDLQAQARTGDLFAVQEGGEERAERLQEALQRAQDRFGKHTLARGVGGLRQGRDWAMRSDRRSPSYLSDWWSLPVAFAR</sequence>
<proteinExistence type="inferred from homology"/>
<dbReference type="Gene3D" id="3.40.1170.60">
    <property type="match status" value="1"/>
</dbReference>
<dbReference type="Proteomes" id="UP000005522">
    <property type="component" value="Chromosome"/>
</dbReference>
<evidence type="ECO:0000256" key="4">
    <source>
        <dbReference type="ARBA" id="ARBA00023204"/>
    </source>
</evidence>
<protein>
    <submittedName>
        <fullName evidence="7">Error-prone, lesion bypass DNA polymerase V (UmuC)</fullName>
    </submittedName>
</protein>
<keyword evidence="4" id="KW-0234">DNA repair</keyword>
<dbReference type="PANTHER" id="PTHR11076:SF34">
    <property type="entry name" value="PROTEIN UMUC"/>
    <property type="match status" value="1"/>
</dbReference>
<dbReference type="Gene3D" id="3.30.70.270">
    <property type="match status" value="1"/>
</dbReference>
<dbReference type="CDD" id="cd01700">
    <property type="entry name" value="PolY_Pol_V_umuC"/>
    <property type="match status" value="1"/>
</dbReference>
<dbReference type="Pfam" id="PF11799">
    <property type="entry name" value="IMS_C"/>
    <property type="match status" value="1"/>
</dbReference>
<dbReference type="InterPro" id="IPR050116">
    <property type="entry name" value="DNA_polymerase-Y"/>
</dbReference>
<dbReference type="AlphaFoldDB" id="A0A059ZRD8"/>
<dbReference type="InterPro" id="IPR001126">
    <property type="entry name" value="UmuC"/>
</dbReference>
<feature type="domain" description="UmuC" evidence="6">
    <location>
        <begin position="3"/>
        <end position="188"/>
    </location>
</feature>
<dbReference type="EMBL" id="CP005986">
    <property type="protein sequence ID" value="AIA54118.1"/>
    <property type="molecule type" value="Genomic_DNA"/>
</dbReference>
<dbReference type="Pfam" id="PF13438">
    <property type="entry name" value="DUF4113"/>
    <property type="match status" value="1"/>
</dbReference>
<dbReference type="PANTHER" id="PTHR11076">
    <property type="entry name" value="DNA REPAIR POLYMERASE UMUC / TRANSFERASE FAMILY MEMBER"/>
    <property type="match status" value="1"/>
</dbReference>
<evidence type="ECO:0000256" key="5">
    <source>
        <dbReference type="ARBA" id="ARBA00023236"/>
    </source>
</evidence>
<dbReference type="GO" id="GO:0009432">
    <property type="term" value="P:SOS response"/>
    <property type="evidence" value="ECO:0007669"/>
    <property type="project" value="UniProtKB-KW"/>
</dbReference>
<dbReference type="eggNOG" id="COG0389">
    <property type="taxonomic scope" value="Bacteria"/>
</dbReference>
<keyword evidence="2" id="KW-0227">DNA damage</keyword>